<dbReference type="Proteomes" id="UP000308600">
    <property type="component" value="Unassembled WGS sequence"/>
</dbReference>
<organism evidence="1 2">
    <name type="scientific">Pluteus cervinus</name>
    <dbReference type="NCBI Taxonomy" id="181527"/>
    <lineage>
        <taxon>Eukaryota</taxon>
        <taxon>Fungi</taxon>
        <taxon>Dikarya</taxon>
        <taxon>Basidiomycota</taxon>
        <taxon>Agaricomycotina</taxon>
        <taxon>Agaricomycetes</taxon>
        <taxon>Agaricomycetidae</taxon>
        <taxon>Agaricales</taxon>
        <taxon>Pluteineae</taxon>
        <taxon>Pluteaceae</taxon>
        <taxon>Pluteus</taxon>
    </lineage>
</organism>
<reference evidence="1 2" key="1">
    <citation type="journal article" date="2019" name="Nat. Ecol. Evol.">
        <title>Megaphylogeny resolves global patterns of mushroom evolution.</title>
        <authorList>
            <person name="Varga T."/>
            <person name="Krizsan K."/>
            <person name="Foldi C."/>
            <person name="Dima B."/>
            <person name="Sanchez-Garcia M."/>
            <person name="Sanchez-Ramirez S."/>
            <person name="Szollosi G.J."/>
            <person name="Szarkandi J.G."/>
            <person name="Papp V."/>
            <person name="Albert L."/>
            <person name="Andreopoulos W."/>
            <person name="Angelini C."/>
            <person name="Antonin V."/>
            <person name="Barry K.W."/>
            <person name="Bougher N.L."/>
            <person name="Buchanan P."/>
            <person name="Buyck B."/>
            <person name="Bense V."/>
            <person name="Catcheside P."/>
            <person name="Chovatia M."/>
            <person name="Cooper J."/>
            <person name="Damon W."/>
            <person name="Desjardin D."/>
            <person name="Finy P."/>
            <person name="Geml J."/>
            <person name="Haridas S."/>
            <person name="Hughes K."/>
            <person name="Justo A."/>
            <person name="Karasinski D."/>
            <person name="Kautmanova I."/>
            <person name="Kiss B."/>
            <person name="Kocsube S."/>
            <person name="Kotiranta H."/>
            <person name="LaButti K.M."/>
            <person name="Lechner B.E."/>
            <person name="Liimatainen K."/>
            <person name="Lipzen A."/>
            <person name="Lukacs Z."/>
            <person name="Mihaltcheva S."/>
            <person name="Morgado L.N."/>
            <person name="Niskanen T."/>
            <person name="Noordeloos M.E."/>
            <person name="Ohm R.A."/>
            <person name="Ortiz-Santana B."/>
            <person name="Ovrebo C."/>
            <person name="Racz N."/>
            <person name="Riley R."/>
            <person name="Savchenko A."/>
            <person name="Shiryaev A."/>
            <person name="Soop K."/>
            <person name="Spirin V."/>
            <person name="Szebenyi C."/>
            <person name="Tomsovsky M."/>
            <person name="Tulloss R.E."/>
            <person name="Uehling J."/>
            <person name="Grigoriev I.V."/>
            <person name="Vagvolgyi C."/>
            <person name="Papp T."/>
            <person name="Martin F.M."/>
            <person name="Miettinen O."/>
            <person name="Hibbett D.S."/>
            <person name="Nagy L.G."/>
        </authorList>
    </citation>
    <scope>NUCLEOTIDE SEQUENCE [LARGE SCALE GENOMIC DNA]</scope>
    <source>
        <strain evidence="1 2">NL-1719</strain>
    </source>
</reference>
<keyword evidence="2" id="KW-1185">Reference proteome</keyword>
<name>A0ACD2ZWZ9_9AGAR</name>
<protein>
    <submittedName>
        <fullName evidence="1">Uncharacterized protein</fullName>
    </submittedName>
</protein>
<gene>
    <name evidence="1" type="ORF">BDN72DRAFT_907163</name>
</gene>
<evidence type="ECO:0000313" key="1">
    <source>
        <dbReference type="EMBL" id="TFK58028.1"/>
    </source>
</evidence>
<accession>A0ACD2ZWZ9</accession>
<dbReference type="EMBL" id="ML209725">
    <property type="protein sequence ID" value="TFK58028.1"/>
    <property type="molecule type" value="Genomic_DNA"/>
</dbReference>
<proteinExistence type="predicted"/>
<sequence>MTTPDPVQEVYHRIGIHCGSEFFEDDSTRDDYHFMSSHVAIRNRFSEQGRGAPTDAHPSKVQKIGVRKVNHHQRLPYGSTEMRQDPDGCEILTSILSPVSEYLNTQLKQLLPVEHGVLTDYVESLPLAMESPAYPFLGFALNLCVATSAHKDRNDKAICAVVPFGEWTGGELCLYELGLVFDVKPGDIIMFPSDKVTHFNLDFIGKRGSFALQSDVRMDDWLLYRNHWDHNIVRHTYDDPASQAST</sequence>
<evidence type="ECO:0000313" key="2">
    <source>
        <dbReference type="Proteomes" id="UP000308600"/>
    </source>
</evidence>